<proteinExistence type="inferred from homology"/>
<dbReference type="GO" id="GO:0009279">
    <property type="term" value="C:cell outer membrane"/>
    <property type="evidence" value="ECO:0007669"/>
    <property type="project" value="UniProtKB-SubCell"/>
</dbReference>
<dbReference type="Pfam" id="PF07980">
    <property type="entry name" value="SusD_RagB"/>
    <property type="match status" value="1"/>
</dbReference>
<dbReference type="Pfam" id="PF14322">
    <property type="entry name" value="SusD-like_3"/>
    <property type="match status" value="1"/>
</dbReference>
<comment type="caution">
    <text evidence="8">The sequence shown here is derived from an EMBL/GenBank/DDBJ whole genome shotgun (WGS) entry which is preliminary data.</text>
</comment>
<dbReference type="OrthoDB" id="9792139at2"/>
<evidence type="ECO:0000256" key="5">
    <source>
        <dbReference type="ARBA" id="ARBA00023237"/>
    </source>
</evidence>
<sequence>MKKIFYTLLIAAATGMVSCQEFLKEENLSGVTSENFYVDAAGYEKLVNSCYSSLRDIYKTDPKLFAWGTDTETRGEIESVSGTVGDRVVRATQLNEYKTLSSDNSGVDEIFSGLYAGIQRCNTAINKANGIPGLTEAIKNKRIAEVRFIRAYFYYLLVENFGGVPIVKDEINTPITHFVPGSEQQVYDFIIEDLNASVGSVDITTTEFGRVTQGAVKHLLSLIHLTRGYKTFAAGTDFAKSAQYAEEVIAGGNYSLLPSFADVFKSTNQRNNEIIFSIQFDPASLENKTIGHGQNLFFGWRIFREPGFYDGEYAVYSRRVSDFMPTQFLYTLYNTAKDSRYDGTFLSQFRAVKDDKLGTSVIKTGDLRFYFPYPDRPFTSQDSIALKAANPNVEIIRFERWKQDFQGVGGALKFPMINKFFDPLANFPGNNERAYSSTRDIFLFRLAETYLIAAEAYFKMNQLDKAAEKLNVVRKRAAVAGQSLEITPAVVTIDFILDERARELAGEYKRWLDLKRTRRLARAFEHNILTKLANPAGVIDKYYLRPIPQSVIDRDTEGYPQNPNY</sequence>
<dbReference type="SUPFAM" id="SSF48452">
    <property type="entry name" value="TPR-like"/>
    <property type="match status" value="1"/>
</dbReference>
<protein>
    <submittedName>
        <fullName evidence="8">RagB/SusD family nutrient uptake outer membrane protein</fullName>
    </submittedName>
</protein>
<evidence type="ECO:0000256" key="2">
    <source>
        <dbReference type="ARBA" id="ARBA00006275"/>
    </source>
</evidence>
<comment type="similarity">
    <text evidence="2">Belongs to the SusD family.</text>
</comment>
<feature type="domain" description="RagB/SusD" evidence="6">
    <location>
        <begin position="272"/>
        <end position="565"/>
    </location>
</feature>
<dbReference type="InterPro" id="IPR012944">
    <property type="entry name" value="SusD_RagB_dom"/>
</dbReference>
<comment type="subcellular location">
    <subcellularLocation>
        <location evidence="1">Cell outer membrane</location>
    </subcellularLocation>
</comment>
<evidence type="ECO:0000313" key="8">
    <source>
        <dbReference type="EMBL" id="TDE17142.1"/>
    </source>
</evidence>
<evidence type="ECO:0000259" key="6">
    <source>
        <dbReference type="Pfam" id="PF07980"/>
    </source>
</evidence>
<keyword evidence="4" id="KW-0472">Membrane</keyword>
<evidence type="ECO:0000313" key="9">
    <source>
        <dbReference type="Proteomes" id="UP000294850"/>
    </source>
</evidence>
<dbReference type="InterPro" id="IPR011990">
    <property type="entry name" value="TPR-like_helical_dom_sf"/>
</dbReference>
<organism evidence="8 9">
    <name type="scientific">Dyadobacter psychrotolerans</name>
    <dbReference type="NCBI Taxonomy" id="2541721"/>
    <lineage>
        <taxon>Bacteria</taxon>
        <taxon>Pseudomonadati</taxon>
        <taxon>Bacteroidota</taxon>
        <taxon>Cytophagia</taxon>
        <taxon>Cytophagales</taxon>
        <taxon>Spirosomataceae</taxon>
        <taxon>Dyadobacter</taxon>
    </lineage>
</organism>
<feature type="domain" description="SusD-like N-terminal" evidence="7">
    <location>
        <begin position="92"/>
        <end position="221"/>
    </location>
</feature>
<evidence type="ECO:0000256" key="1">
    <source>
        <dbReference type="ARBA" id="ARBA00004442"/>
    </source>
</evidence>
<accession>A0A4R5DRU0</accession>
<evidence type="ECO:0000256" key="4">
    <source>
        <dbReference type="ARBA" id="ARBA00023136"/>
    </source>
</evidence>
<keyword evidence="9" id="KW-1185">Reference proteome</keyword>
<gene>
    <name evidence="8" type="ORF">E0F88_04360</name>
</gene>
<dbReference type="Proteomes" id="UP000294850">
    <property type="component" value="Unassembled WGS sequence"/>
</dbReference>
<dbReference type="AlphaFoldDB" id="A0A4R5DRU0"/>
<keyword evidence="5" id="KW-0998">Cell outer membrane</keyword>
<dbReference type="InterPro" id="IPR033985">
    <property type="entry name" value="SusD-like_N"/>
</dbReference>
<reference evidence="8 9" key="1">
    <citation type="submission" date="2019-03" db="EMBL/GenBank/DDBJ databases">
        <title>Dyadobacter AR-3-6 sp. nov., isolated from arctic soil.</title>
        <authorList>
            <person name="Chaudhary D.K."/>
        </authorList>
    </citation>
    <scope>NUCLEOTIDE SEQUENCE [LARGE SCALE GENOMIC DNA]</scope>
    <source>
        <strain evidence="8 9">AR-3-6</strain>
    </source>
</reference>
<dbReference type="PROSITE" id="PS51257">
    <property type="entry name" value="PROKAR_LIPOPROTEIN"/>
    <property type="match status" value="1"/>
</dbReference>
<name>A0A4R5DRU0_9BACT</name>
<evidence type="ECO:0000256" key="3">
    <source>
        <dbReference type="ARBA" id="ARBA00022729"/>
    </source>
</evidence>
<keyword evidence="3" id="KW-0732">Signal</keyword>
<dbReference type="EMBL" id="SMFL01000002">
    <property type="protein sequence ID" value="TDE17142.1"/>
    <property type="molecule type" value="Genomic_DNA"/>
</dbReference>
<dbReference type="Gene3D" id="1.25.40.390">
    <property type="match status" value="1"/>
</dbReference>
<dbReference type="RefSeq" id="WP_131956906.1">
    <property type="nucleotide sequence ID" value="NZ_SMFL01000002.1"/>
</dbReference>
<evidence type="ECO:0000259" key="7">
    <source>
        <dbReference type="Pfam" id="PF14322"/>
    </source>
</evidence>